<dbReference type="AlphaFoldDB" id="A8FRZ9"/>
<dbReference type="RefSeq" id="WP_012141358.1">
    <property type="nucleotide sequence ID" value="NC_009831.1"/>
</dbReference>
<evidence type="ECO:0000256" key="1">
    <source>
        <dbReference type="ARBA" id="ARBA00022490"/>
    </source>
</evidence>
<feature type="binding site" evidence="10">
    <location>
        <position position="327"/>
    </location>
    <ligand>
        <name>Zn(2+)</name>
        <dbReference type="ChEBI" id="CHEBI:29105"/>
    </ligand>
</feature>
<keyword evidence="2 10" id="KW-0690">Ribosome biogenesis</keyword>
<evidence type="ECO:0000256" key="8">
    <source>
        <dbReference type="ARBA" id="ARBA00022884"/>
    </source>
</evidence>
<dbReference type="InterPro" id="IPR010914">
    <property type="entry name" value="RsgA_GTPase_dom"/>
</dbReference>
<keyword evidence="8 10" id="KW-0694">RNA-binding</keyword>
<organism evidence="14 15">
    <name type="scientific">Shewanella sediminis (strain HAW-EB3)</name>
    <dbReference type="NCBI Taxonomy" id="425104"/>
    <lineage>
        <taxon>Bacteria</taxon>
        <taxon>Pseudomonadati</taxon>
        <taxon>Pseudomonadota</taxon>
        <taxon>Gammaproteobacteria</taxon>
        <taxon>Alteromonadales</taxon>
        <taxon>Shewanellaceae</taxon>
        <taxon>Shewanella</taxon>
    </lineage>
</organism>
<feature type="domain" description="EngC GTPase" evidence="12">
    <location>
        <begin position="150"/>
        <end position="297"/>
    </location>
</feature>
<gene>
    <name evidence="10" type="primary">rsgA</name>
    <name evidence="14" type="ordered locus">Ssed_1011</name>
</gene>
<comment type="subcellular location">
    <subcellularLocation>
        <location evidence="10">Cytoplasm</location>
    </subcellularLocation>
</comment>
<feature type="binding site" evidence="10">
    <location>
        <begin position="189"/>
        <end position="192"/>
    </location>
    <ligand>
        <name>GTP</name>
        <dbReference type="ChEBI" id="CHEBI:37565"/>
    </ligand>
</feature>
<feature type="domain" description="CP-type G" evidence="13">
    <location>
        <begin position="144"/>
        <end position="299"/>
    </location>
</feature>
<evidence type="ECO:0000256" key="9">
    <source>
        <dbReference type="ARBA" id="ARBA00023134"/>
    </source>
</evidence>
<feature type="binding site" evidence="10">
    <location>
        <position position="322"/>
    </location>
    <ligand>
        <name>Zn(2+)</name>
        <dbReference type="ChEBI" id="CHEBI:29105"/>
    </ligand>
</feature>
<keyword evidence="6 10" id="KW-0378">Hydrolase</keyword>
<evidence type="ECO:0000313" key="14">
    <source>
        <dbReference type="EMBL" id="ABV35622.1"/>
    </source>
</evidence>
<evidence type="ECO:0000259" key="12">
    <source>
        <dbReference type="PROSITE" id="PS50936"/>
    </source>
</evidence>
<accession>A8FRZ9</accession>
<dbReference type="PANTHER" id="PTHR32120:SF10">
    <property type="entry name" value="SMALL RIBOSOMAL SUBUNIT BIOGENESIS GTPASE RSGA"/>
    <property type="match status" value="1"/>
</dbReference>
<sequence>MTKSNRFASIRSTKKTITTQQANPNSVVEHSVGRETVGREIADSDPTVEHVSDLSLSRLGWRATFQRQLASLEFQGGRAARVSAHHRGQYGLLTEQGETNLAIKSDLPPMTVGDWLLLDEQERFLHLFERDSLFSRKAAGSRSERQLIASNLDWVFIVSSLNHDFNINRIERYLALVNDAKVTPVVVLTKRDLCDDISAYTERLRALDSNLLIETVNGLDSDSVQALESYCSNGKTVALIGSSGVGKSTLVNSLLGQSEQSTSGVRTDDSKGRHTTTGRSLHLMPSGGLLLDTPGMRELQLADCEDGVNDTFSELVSLAERCRFGDCQHQEEPGCAVQAAILSGCLSERRLVSYQKLLREQALNGASIAEKRAQGRSQSKLYKRIQDSSRANKRGE</sequence>
<feature type="region of interest" description="Disordered" evidence="11">
    <location>
        <begin position="257"/>
        <end position="285"/>
    </location>
</feature>
<dbReference type="Proteomes" id="UP000002015">
    <property type="component" value="Chromosome"/>
</dbReference>
<dbReference type="InterPro" id="IPR030378">
    <property type="entry name" value="G_CP_dom"/>
</dbReference>
<dbReference type="Gene3D" id="1.10.40.50">
    <property type="entry name" value="Probable gtpase engc, domain 3"/>
    <property type="match status" value="1"/>
</dbReference>
<keyword evidence="3 10" id="KW-0479">Metal-binding</keyword>
<evidence type="ECO:0000256" key="6">
    <source>
        <dbReference type="ARBA" id="ARBA00022801"/>
    </source>
</evidence>
<dbReference type="PROSITE" id="PS51721">
    <property type="entry name" value="G_CP"/>
    <property type="match status" value="1"/>
</dbReference>
<reference evidence="14 15" key="1">
    <citation type="submission" date="2007-08" db="EMBL/GenBank/DDBJ databases">
        <title>Complete sequence of Shewanella sediminis HAW-EB3.</title>
        <authorList>
            <consortium name="US DOE Joint Genome Institute"/>
            <person name="Copeland A."/>
            <person name="Lucas S."/>
            <person name="Lapidus A."/>
            <person name="Barry K."/>
            <person name="Glavina del Rio T."/>
            <person name="Dalin E."/>
            <person name="Tice H."/>
            <person name="Pitluck S."/>
            <person name="Chertkov O."/>
            <person name="Brettin T."/>
            <person name="Bruce D."/>
            <person name="Detter J.C."/>
            <person name="Han C."/>
            <person name="Schmutz J."/>
            <person name="Larimer F."/>
            <person name="Land M."/>
            <person name="Hauser L."/>
            <person name="Kyrpides N."/>
            <person name="Kim E."/>
            <person name="Zhao J.-S."/>
            <person name="Richardson P."/>
        </authorList>
    </citation>
    <scope>NUCLEOTIDE SEQUENCE [LARGE SCALE GENOMIC DNA]</scope>
    <source>
        <strain evidence="14 15">HAW-EB3</strain>
    </source>
</reference>
<keyword evidence="15" id="KW-1185">Reference proteome</keyword>
<dbReference type="HOGENOM" id="CLU_033617_0_1_6"/>
<dbReference type="EMBL" id="CP000821">
    <property type="protein sequence ID" value="ABV35622.1"/>
    <property type="molecule type" value="Genomic_DNA"/>
</dbReference>
<dbReference type="Pfam" id="PF03193">
    <property type="entry name" value="RsgA_GTPase"/>
    <property type="match status" value="1"/>
</dbReference>
<keyword evidence="5 10" id="KW-0547">Nucleotide-binding</keyword>
<dbReference type="GO" id="GO:0003924">
    <property type="term" value="F:GTPase activity"/>
    <property type="evidence" value="ECO:0007669"/>
    <property type="project" value="UniProtKB-UniRule"/>
</dbReference>
<dbReference type="GO" id="GO:0019843">
    <property type="term" value="F:rRNA binding"/>
    <property type="evidence" value="ECO:0007669"/>
    <property type="project" value="UniProtKB-KW"/>
</dbReference>
<evidence type="ECO:0000256" key="3">
    <source>
        <dbReference type="ARBA" id="ARBA00022723"/>
    </source>
</evidence>
<evidence type="ECO:0000256" key="11">
    <source>
        <dbReference type="SAM" id="MobiDB-lite"/>
    </source>
</evidence>
<evidence type="ECO:0000313" key="15">
    <source>
        <dbReference type="Proteomes" id="UP000002015"/>
    </source>
</evidence>
<keyword evidence="9 10" id="KW-0342">GTP-binding</keyword>
<evidence type="ECO:0000259" key="13">
    <source>
        <dbReference type="PROSITE" id="PS51721"/>
    </source>
</evidence>
<dbReference type="GO" id="GO:0005525">
    <property type="term" value="F:GTP binding"/>
    <property type="evidence" value="ECO:0007669"/>
    <property type="project" value="UniProtKB-UniRule"/>
</dbReference>
<keyword evidence="4 10" id="KW-0699">rRNA-binding</keyword>
<comment type="cofactor">
    <cofactor evidence="10">
        <name>Zn(2+)</name>
        <dbReference type="ChEBI" id="CHEBI:29105"/>
    </cofactor>
    <text evidence="10">Binds 1 zinc ion per subunit.</text>
</comment>
<evidence type="ECO:0000256" key="7">
    <source>
        <dbReference type="ARBA" id="ARBA00022833"/>
    </source>
</evidence>
<dbReference type="STRING" id="425104.Ssed_1011"/>
<dbReference type="SUPFAM" id="SSF52540">
    <property type="entry name" value="P-loop containing nucleoside triphosphate hydrolases"/>
    <property type="match status" value="1"/>
</dbReference>
<dbReference type="Gene3D" id="3.40.50.300">
    <property type="entry name" value="P-loop containing nucleotide triphosphate hydrolases"/>
    <property type="match status" value="1"/>
</dbReference>
<name>A8FRZ9_SHESH</name>
<dbReference type="EC" id="3.6.1.-" evidence="10"/>
<dbReference type="GO" id="GO:0005737">
    <property type="term" value="C:cytoplasm"/>
    <property type="evidence" value="ECO:0007669"/>
    <property type="project" value="UniProtKB-SubCell"/>
</dbReference>
<evidence type="ECO:0000256" key="2">
    <source>
        <dbReference type="ARBA" id="ARBA00022517"/>
    </source>
</evidence>
<dbReference type="InterPro" id="IPR004881">
    <property type="entry name" value="Ribosome_biogen_GTPase_RsgA"/>
</dbReference>
<dbReference type="HAMAP" id="MF_01820">
    <property type="entry name" value="GTPase_RsgA"/>
    <property type="match status" value="1"/>
</dbReference>
<feature type="region of interest" description="Disordered" evidence="11">
    <location>
        <begin position="1"/>
        <end position="26"/>
    </location>
</feature>
<dbReference type="NCBIfam" id="TIGR00157">
    <property type="entry name" value="ribosome small subunit-dependent GTPase A"/>
    <property type="match status" value="1"/>
</dbReference>
<proteinExistence type="inferred from homology"/>
<dbReference type="eggNOG" id="COG1162">
    <property type="taxonomic scope" value="Bacteria"/>
</dbReference>
<keyword evidence="7 10" id="KW-0862">Zinc</keyword>
<dbReference type="PANTHER" id="PTHR32120">
    <property type="entry name" value="SMALL RIBOSOMAL SUBUNIT BIOGENESIS GTPASE RSGA"/>
    <property type="match status" value="1"/>
</dbReference>
<keyword evidence="1 10" id="KW-0963">Cytoplasm</keyword>
<evidence type="ECO:0000256" key="5">
    <source>
        <dbReference type="ARBA" id="ARBA00022741"/>
    </source>
</evidence>
<feature type="binding site" evidence="10">
    <location>
        <position position="329"/>
    </location>
    <ligand>
        <name>Zn(2+)</name>
        <dbReference type="ChEBI" id="CHEBI:29105"/>
    </ligand>
</feature>
<dbReference type="CDD" id="cd01854">
    <property type="entry name" value="YjeQ_EngC"/>
    <property type="match status" value="1"/>
</dbReference>
<feature type="binding site" evidence="10">
    <location>
        <position position="335"/>
    </location>
    <ligand>
        <name>Zn(2+)</name>
        <dbReference type="ChEBI" id="CHEBI:29105"/>
    </ligand>
</feature>
<protein>
    <recommendedName>
        <fullName evidence="10">Small ribosomal subunit biogenesis GTPase RsgA</fullName>
        <ecNumber evidence="10">3.6.1.-</ecNumber>
    </recommendedName>
</protein>
<dbReference type="OrthoDB" id="9809485at2"/>
<dbReference type="KEGG" id="sse:Ssed_1011"/>
<comment type="subunit">
    <text evidence="10">Monomer. Associates with 30S ribosomal subunit, binds 16S rRNA.</text>
</comment>
<evidence type="ECO:0000256" key="4">
    <source>
        <dbReference type="ARBA" id="ARBA00022730"/>
    </source>
</evidence>
<feature type="binding site" evidence="10">
    <location>
        <begin position="241"/>
        <end position="249"/>
    </location>
    <ligand>
        <name>GTP</name>
        <dbReference type="ChEBI" id="CHEBI:37565"/>
    </ligand>
</feature>
<comment type="function">
    <text evidence="10">One of several proteins that assist in the late maturation steps of the functional core of the 30S ribosomal subunit. Helps release RbfA from mature subunits. May play a role in the assembly of ribosomal proteins into the subunit. Circularly permuted GTPase that catalyzes slow GTP hydrolysis, GTPase activity is stimulated by the 30S ribosomal subunit.</text>
</comment>
<dbReference type="InterPro" id="IPR027417">
    <property type="entry name" value="P-loop_NTPase"/>
</dbReference>
<comment type="similarity">
    <text evidence="10">Belongs to the TRAFAC class YlqF/YawG GTPase family. RsgA subfamily.</text>
</comment>
<dbReference type="GO" id="GO:0046872">
    <property type="term" value="F:metal ion binding"/>
    <property type="evidence" value="ECO:0007669"/>
    <property type="project" value="UniProtKB-KW"/>
</dbReference>
<dbReference type="PROSITE" id="PS50936">
    <property type="entry name" value="ENGC_GTPASE"/>
    <property type="match status" value="1"/>
</dbReference>
<dbReference type="GO" id="GO:0042274">
    <property type="term" value="P:ribosomal small subunit biogenesis"/>
    <property type="evidence" value="ECO:0007669"/>
    <property type="project" value="UniProtKB-UniRule"/>
</dbReference>
<evidence type="ECO:0000256" key="10">
    <source>
        <dbReference type="HAMAP-Rule" id="MF_01820"/>
    </source>
</evidence>